<accession>W2YQG3</accession>
<feature type="region of interest" description="Disordered" evidence="1">
    <location>
        <begin position="32"/>
        <end position="69"/>
    </location>
</feature>
<evidence type="ECO:0000256" key="1">
    <source>
        <dbReference type="SAM" id="MobiDB-lite"/>
    </source>
</evidence>
<protein>
    <recommendedName>
        <fullName evidence="4">CCHC-type domain-containing protein</fullName>
    </recommendedName>
</protein>
<sequence>EPESVKEAILRRPCAKCGKLEHWYRDCWQKDDQNAGNQQKNNGGRWSSGQGGGRSGGRQGKSGPKSLMANVGGVLSVGGDVVEWCLDSAATASICNDLSQLTEISAIGKDLEMLKPN</sequence>
<dbReference type="Proteomes" id="UP000018948">
    <property type="component" value="Unassembled WGS sequence"/>
</dbReference>
<evidence type="ECO:0008006" key="4">
    <source>
        <dbReference type="Google" id="ProtNLM"/>
    </source>
</evidence>
<organism evidence="2 3">
    <name type="scientific">Phytophthora nicotianae P10297</name>
    <dbReference type="NCBI Taxonomy" id="1317064"/>
    <lineage>
        <taxon>Eukaryota</taxon>
        <taxon>Sar</taxon>
        <taxon>Stramenopiles</taxon>
        <taxon>Oomycota</taxon>
        <taxon>Peronosporomycetes</taxon>
        <taxon>Peronosporales</taxon>
        <taxon>Peronosporaceae</taxon>
        <taxon>Phytophthora</taxon>
    </lineage>
</organism>
<feature type="non-terminal residue" evidence="2">
    <location>
        <position position="1"/>
    </location>
</feature>
<dbReference type="EMBL" id="ANIY01003237">
    <property type="protein sequence ID" value="ETP36878.1"/>
    <property type="molecule type" value="Genomic_DNA"/>
</dbReference>
<proteinExistence type="predicted"/>
<comment type="caution">
    <text evidence="2">The sequence shown here is derived from an EMBL/GenBank/DDBJ whole genome shotgun (WGS) entry which is preliminary data.</text>
</comment>
<feature type="compositionally biased region" description="Gly residues" evidence="1">
    <location>
        <begin position="49"/>
        <end position="60"/>
    </location>
</feature>
<evidence type="ECO:0000313" key="3">
    <source>
        <dbReference type="Proteomes" id="UP000018948"/>
    </source>
</evidence>
<evidence type="ECO:0000313" key="2">
    <source>
        <dbReference type="EMBL" id="ETP36878.1"/>
    </source>
</evidence>
<feature type="compositionally biased region" description="Low complexity" evidence="1">
    <location>
        <begin position="34"/>
        <end position="48"/>
    </location>
</feature>
<gene>
    <name evidence="2" type="ORF">F442_15252</name>
</gene>
<reference evidence="2 3" key="1">
    <citation type="submission" date="2013-11" db="EMBL/GenBank/DDBJ databases">
        <title>The Genome Sequence of Phytophthora parasitica P10297.</title>
        <authorList>
            <consortium name="The Broad Institute Genomics Platform"/>
            <person name="Russ C."/>
            <person name="Tyler B."/>
            <person name="Panabieres F."/>
            <person name="Shan W."/>
            <person name="Tripathy S."/>
            <person name="Grunwald N."/>
            <person name="Machado M."/>
            <person name="Johnson C.S."/>
            <person name="Walker B."/>
            <person name="Young S.K."/>
            <person name="Zeng Q."/>
            <person name="Gargeya S."/>
            <person name="Fitzgerald M."/>
            <person name="Haas B."/>
            <person name="Abouelleil A."/>
            <person name="Allen A.W."/>
            <person name="Alvarado L."/>
            <person name="Arachchi H.M."/>
            <person name="Berlin A.M."/>
            <person name="Chapman S.B."/>
            <person name="Gainer-Dewar J."/>
            <person name="Goldberg J."/>
            <person name="Griggs A."/>
            <person name="Gujja S."/>
            <person name="Hansen M."/>
            <person name="Howarth C."/>
            <person name="Imamovic A."/>
            <person name="Ireland A."/>
            <person name="Larimer J."/>
            <person name="McCowan C."/>
            <person name="Murphy C."/>
            <person name="Pearson M."/>
            <person name="Poon T.W."/>
            <person name="Priest M."/>
            <person name="Roberts A."/>
            <person name="Saif S."/>
            <person name="Shea T."/>
            <person name="Sisk P."/>
            <person name="Sykes S."/>
            <person name="Wortman J."/>
            <person name="Nusbaum C."/>
            <person name="Birren B."/>
        </authorList>
    </citation>
    <scope>NUCLEOTIDE SEQUENCE [LARGE SCALE GENOMIC DNA]</scope>
    <source>
        <strain evidence="2 3">P10297</strain>
    </source>
</reference>
<name>W2YQG3_PHYNI</name>
<dbReference type="AlphaFoldDB" id="W2YQG3"/>